<evidence type="ECO:0000259" key="12">
    <source>
        <dbReference type="PROSITE" id="PS50011"/>
    </source>
</evidence>
<dbReference type="GO" id="GO:0004674">
    <property type="term" value="F:protein serine/threonine kinase activity"/>
    <property type="evidence" value="ECO:0007669"/>
    <property type="project" value="UniProtKB-KW"/>
</dbReference>
<feature type="compositionally biased region" description="Polar residues" evidence="11">
    <location>
        <begin position="188"/>
        <end position="213"/>
    </location>
</feature>
<dbReference type="CDD" id="cd13994">
    <property type="entry name" value="STKc_HAL4_like"/>
    <property type="match status" value="1"/>
</dbReference>
<dbReference type="GO" id="GO:0005829">
    <property type="term" value="C:cytosol"/>
    <property type="evidence" value="ECO:0007669"/>
    <property type="project" value="TreeGrafter"/>
</dbReference>
<dbReference type="InterPro" id="IPR000719">
    <property type="entry name" value="Prot_kinase_dom"/>
</dbReference>
<evidence type="ECO:0000256" key="1">
    <source>
        <dbReference type="ARBA" id="ARBA00012513"/>
    </source>
</evidence>
<evidence type="ECO:0000256" key="10">
    <source>
        <dbReference type="PROSITE-ProRule" id="PRU10141"/>
    </source>
</evidence>
<dbReference type="AlphaFoldDB" id="A0A1E3PU03"/>
<keyword evidence="5 13" id="KW-0418">Kinase</keyword>
<evidence type="ECO:0000313" key="13">
    <source>
        <dbReference type="EMBL" id="ODQ68412.1"/>
    </source>
</evidence>
<keyword evidence="14" id="KW-1185">Reference proteome</keyword>
<evidence type="ECO:0000256" key="5">
    <source>
        <dbReference type="ARBA" id="ARBA00022777"/>
    </source>
</evidence>
<dbReference type="PANTHER" id="PTHR24343:SF558">
    <property type="entry name" value="PROTEIN KINASE DOMAIN-CONTAINING PROTEIN"/>
    <property type="match status" value="1"/>
</dbReference>
<dbReference type="Gene3D" id="1.10.510.10">
    <property type="entry name" value="Transferase(Phosphotransferase) domain 1"/>
    <property type="match status" value="1"/>
</dbReference>
<sequence length="729" mass="79591">MTKLTRLFSHSSGNTGLNSCTKPSSDIWSLNPVPEPEIIAGSNSGSTTVSPDAPESNSSGKTSSLSGNSASRFISRSLSRKSNRAVLRDGNTANDSTTGSRSLASPPNKSSNTSPANSSASSVVSLVTSTASDDPDSASRMLAPQNLHKIPHSPQLPQSQQVSSVQLQQSQTPTPQAPTQPLLESHPPQKSTLLRAQKSSNSASDQPQNSPIRSRSPPFNLLNAHGSSLKSPALPDLPQSVYSNESESGSQASMPTSNDSNQSHSNRTRSSSLKSIFNHATHPTHKPKSNLSNGPITTSTSYLPSKNSTTSLISENSTTTTNNTNSITTAPSTSLSCVTQRFVMYKDGTHAHLLRSAKRQEKIGNMLKDLLGGKKLRNEAVSAIPSILMLNSDGKDGKKKNQPQTLISGLVNSIQHGNQDGIPSSVISSGVPDTELYNASFLEKYGSCQEVVGKGAFGVVRISHKIEKDRTEKFYAVKEFKRKPTESEEHYSKRLTSEFCISSSLRHPNIVITLDLLKDAKGDFCEVMEYCSGGDLYTLILYSGRLETAEADCFFKQLIRGMDYMHDMGVAHRDLKPENLLLTQNGNLKITDFGNGECFRMAWERNIRFSNGLCGSGPYIAPEEYLSREFDPRAVDVWACGIIYMAMRTGRYVWNVANAAEDEFYERYLLGRRDEKGYEPIEALKRDKCKNVIYSILDPVPGRRITCKQILNSEWGREIVVCPSGEEGV</sequence>
<dbReference type="PANTHER" id="PTHR24343">
    <property type="entry name" value="SERINE/THREONINE KINASE"/>
    <property type="match status" value="1"/>
</dbReference>
<evidence type="ECO:0000256" key="7">
    <source>
        <dbReference type="ARBA" id="ARBA00047899"/>
    </source>
</evidence>
<feature type="compositionally biased region" description="Polar residues" evidence="11">
    <location>
        <begin position="41"/>
        <end position="50"/>
    </location>
</feature>
<feature type="compositionally biased region" description="Polar residues" evidence="11">
    <location>
        <begin position="240"/>
        <end position="275"/>
    </location>
</feature>
<accession>A0A1E3PU03</accession>
<keyword evidence="2" id="KW-0723">Serine/threonine-protein kinase</keyword>
<evidence type="ECO:0000256" key="8">
    <source>
        <dbReference type="ARBA" id="ARBA00048679"/>
    </source>
</evidence>
<dbReference type="Proteomes" id="UP000095009">
    <property type="component" value="Unassembled WGS sequence"/>
</dbReference>
<name>A0A1E3PU03_9ASCO</name>
<dbReference type="GO" id="GO:0005524">
    <property type="term" value="F:ATP binding"/>
    <property type="evidence" value="ECO:0007669"/>
    <property type="project" value="UniProtKB-UniRule"/>
</dbReference>
<dbReference type="FunFam" id="1.10.510.10:FF:000183">
    <property type="entry name" value="Serine/threonine-protein kinase hal4"/>
    <property type="match status" value="1"/>
</dbReference>
<protein>
    <recommendedName>
        <fullName evidence="1">non-specific serine/threonine protein kinase</fullName>
        <ecNumber evidence="1">2.7.11.1</ecNumber>
    </recommendedName>
    <alternativeName>
        <fullName evidence="9">Halotolerance protein 4</fullName>
    </alternativeName>
</protein>
<dbReference type="Pfam" id="PF00069">
    <property type="entry name" value="Pkinase"/>
    <property type="match status" value="1"/>
</dbReference>
<dbReference type="PROSITE" id="PS50011">
    <property type="entry name" value="PROTEIN_KINASE_DOM"/>
    <property type="match status" value="1"/>
</dbReference>
<feature type="compositionally biased region" description="Polar residues" evidence="11">
    <location>
        <begin position="289"/>
        <end position="306"/>
    </location>
</feature>
<gene>
    <name evidence="13" type="ORF">NADFUDRAFT_44986</name>
</gene>
<evidence type="ECO:0000256" key="3">
    <source>
        <dbReference type="ARBA" id="ARBA00022679"/>
    </source>
</evidence>
<feature type="domain" description="Protein kinase" evidence="12">
    <location>
        <begin position="446"/>
        <end position="716"/>
    </location>
</feature>
<dbReference type="EMBL" id="KV454406">
    <property type="protein sequence ID" value="ODQ68412.1"/>
    <property type="molecule type" value="Genomic_DNA"/>
</dbReference>
<dbReference type="STRING" id="857566.A0A1E3PU03"/>
<dbReference type="GO" id="GO:0030007">
    <property type="term" value="P:intracellular potassium ion homeostasis"/>
    <property type="evidence" value="ECO:0007669"/>
    <property type="project" value="EnsemblFungi"/>
</dbReference>
<comment type="catalytic activity">
    <reaction evidence="7">
        <text>L-threonyl-[protein] + ATP = O-phospho-L-threonyl-[protein] + ADP + H(+)</text>
        <dbReference type="Rhea" id="RHEA:46608"/>
        <dbReference type="Rhea" id="RHEA-COMP:11060"/>
        <dbReference type="Rhea" id="RHEA-COMP:11605"/>
        <dbReference type="ChEBI" id="CHEBI:15378"/>
        <dbReference type="ChEBI" id="CHEBI:30013"/>
        <dbReference type="ChEBI" id="CHEBI:30616"/>
        <dbReference type="ChEBI" id="CHEBI:61977"/>
        <dbReference type="ChEBI" id="CHEBI:456216"/>
        <dbReference type="EC" id="2.7.11.1"/>
    </reaction>
</comment>
<dbReference type="InterPro" id="IPR011009">
    <property type="entry name" value="Kinase-like_dom_sf"/>
</dbReference>
<evidence type="ECO:0000256" key="2">
    <source>
        <dbReference type="ARBA" id="ARBA00022527"/>
    </source>
</evidence>
<dbReference type="OrthoDB" id="6513151at2759"/>
<evidence type="ECO:0000256" key="11">
    <source>
        <dbReference type="SAM" id="MobiDB-lite"/>
    </source>
</evidence>
<dbReference type="SMART" id="SM00220">
    <property type="entry name" value="S_TKc"/>
    <property type="match status" value="1"/>
</dbReference>
<feature type="binding site" evidence="10">
    <location>
        <position position="478"/>
    </location>
    <ligand>
        <name>ATP</name>
        <dbReference type="ChEBI" id="CHEBI:30616"/>
    </ligand>
</feature>
<comment type="catalytic activity">
    <reaction evidence="8">
        <text>L-seryl-[protein] + ATP = O-phospho-L-seryl-[protein] + ADP + H(+)</text>
        <dbReference type="Rhea" id="RHEA:17989"/>
        <dbReference type="Rhea" id="RHEA-COMP:9863"/>
        <dbReference type="Rhea" id="RHEA-COMP:11604"/>
        <dbReference type="ChEBI" id="CHEBI:15378"/>
        <dbReference type="ChEBI" id="CHEBI:29999"/>
        <dbReference type="ChEBI" id="CHEBI:30616"/>
        <dbReference type="ChEBI" id="CHEBI:83421"/>
        <dbReference type="ChEBI" id="CHEBI:456216"/>
        <dbReference type="EC" id="2.7.11.1"/>
    </reaction>
</comment>
<organism evidence="13 14">
    <name type="scientific">Nadsonia fulvescens var. elongata DSM 6958</name>
    <dbReference type="NCBI Taxonomy" id="857566"/>
    <lineage>
        <taxon>Eukaryota</taxon>
        <taxon>Fungi</taxon>
        <taxon>Dikarya</taxon>
        <taxon>Ascomycota</taxon>
        <taxon>Saccharomycotina</taxon>
        <taxon>Dipodascomycetes</taxon>
        <taxon>Dipodascales</taxon>
        <taxon>Dipodascales incertae sedis</taxon>
        <taxon>Nadsonia</taxon>
    </lineage>
</organism>
<reference evidence="13 14" key="1">
    <citation type="journal article" date="2016" name="Proc. Natl. Acad. Sci. U.S.A.">
        <title>Comparative genomics of biotechnologically important yeasts.</title>
        <authorList>
            <person name="Riley R."/>
            <person name="Haridas S."/>
            <person name="Wolfe K.H."/>
            <person name="Lopes M.R."/>
            <person name="Hittinger C.T."/>
            <person name="Goeker M."/>
            <person name="Salamov A.A."/>
            <person name="Wisecaver J.H."/>
            <person name="Long T.M."/>
            <person name="Calvey C.H."/>
            <person name="Aerts A.L."/>
            <person name="Barry K.W."/>
            <person name="Choi C."/>
            <person name="Clum A."/>
            <person name="Coughlan A.Y."/>
            <person name="Deshpande S."/>
            <person name="Douglass A.P."/>
            <person name="Hanson S.J."/>
            <person name="Klenk H.-P."/>
            <person name="LaButti K.M."/>
            <person name="Lapidus A."/>
            <person name="Lindquist E.A."/>
            <person name="Lipzen A.M."/>
            <person name="Meier-Kolthoff J.P."/>
            <person name="Ohm R.A."/>
            <person name="Otillar R.P."/>
            <person name="Pangilinan J.L."/>
            <person name="Peng Y."/>
            <person name="Rokas A."/>
            <person name="Rosa C.A."/>
            <person name="Scheuner C."/>
            <person name="Sibirny A.A."/>
            <person name="Slot J.C."/>
            <person name="Stielow J.B."/>
            <person name="Sun H."/>
            <person name="Kurtzman C.P."/>
            <person name="Blackwell M."/>
            <person name="Grigoriev I.V."/>
            <person name="Jeffries T.W."/>
        </authorList>
    </citation>
    <scope>NUCLEOTIDE SEQUENCE [LARGE SCALE GENOMIC DNA]</scope>
    <source>
        <strain evidence="13 14">DSM 6958</strain>
    </source>
</reference>
<evidence type="ECO:0000256" key="4">
    <source>
        <dbReference type="ARBA" id="ARBA00022741"/>
    </source>
</evidence>
<evidence type="ECO:0000313" key="14">
    <source>
        <dbReference type="Proteomes" id="UP000095009"/>
    </source>
</evidence>
<dbReference type="EC" id="2.7.11.1" evidence="1"/>
<keyword evidence="3" id="KW-0808">Transferase</keyword>
<feature type="compositionally biased region" description="Low complexity" evidence="11">
    <location>
        <begin position="56"/>
        <end position="71"/>
    </location>
</feature>
<feature type="compositionally biased region" description="Low complexity" evidence="11">
    <location>
        <begin position="307"/>
        <end position="331"/>
    </location>
</feature>
<keyword evidence="6 10" id="KW-0067">ATP-binding</keyword>
<feature type="compositionally biased region" description="Low complexity" evidence="11">
    <location>
        <begin position="105"/>
        <end position="132"/>
    </location>
</feature>
<feature type="compositionally biased region" description="Polar residues" evidence="11">
    <location>
        <begin position="8"/>
        <end position="28"/>
    </location>
</feature>
<keyword evidence="4 10" id="KW-0547">Nucleotide-binding</keyword>
<evidence type="ECO:0000256" key="6">
    <source>
        <dbReference type="ARBA" id="ARBA00022840"/>
    </source>
</evidence>
<feature type="compositionally biased region" description="Low complexity" evidence="11">
    <location>
        <begin position="153"/>
        <end position="183"/>
    </location>
</feature>
<proteinExistence type="predicted"/>
<dbReference type="InterPro" id="IPR008271">
    <property type="entry name" value="Ser/Thr_kinase_AS"/>
</dbReference>
<dbReference type="SUPFAM" id="SSF56112">
    <property type="entry name" value="Protein kinase-like (PK-like)"/>
    <property type="match status" value="1"/>
</dbReference>
<dbReference type="PROSITE" id="PS00108">
    <property type="entry name" value="PROTEIN_KINASE_ST"/>
    <property type="match status" value="1"/>
</dbReference>
<evidence type="ECO:0000256" key="9">
    <source>
        <dbReference type="ARBA" id="ARBA00078109"/>
    </source>
</evidence>
<feature type="compositionally biased region" description="Polar residues" evidence="11">
    <location>
        <begin position="91"/>
        <end position="103"/>
    </location>
</feature>
<dbReference type="InterPro" id="IPR017441">
    <property type="entry name" value="Protein_kinase_ATP_BS"/>
</dbReference>
<dbReference type="PROSITE" id="PS00107">
    <property type="entry name" value="PROTEIN_KINASE_ATP"/>
    <property type="match status" value="1"/>
</dbReference>
<feature type="region of interest" description="Disordered" evidence="11">
    <location>
        <begin position="1"/>
        <end position="331"/>
    </location>
</feature>